<dbReference type="Gene3D" id="3.40.50.10860">
    <property type="entry name" value="Leucine Dehydrogenase, chain A, domain 1"/>
    <property type="match status" value="1"/>
</dbReference>
<evidence type="ECO:0000256" key="2">
    <source>
        <dbReference type="ARBA" id="ARBA00023002"/>
    </source>
</evidence>
<organism evidence="7 8">
    <name type="scientific">Actinoplanes sichuanensis</name>
    <dbReference type="NCBI Taxonomy" id="512349"/>
    <lineage>
        <taxon>Bacteria</taxon>
        <taxon>Bacillati</taxon>
        <taxon>Actinomycetota</taxon>
        <taxon>Actinomycetes</taxon>
        <taxon>Micromonosporales</taxon>
        <taxon>Micromonosporaceae</taxon>
        <taxon>Actinoplanes</taxon>
    </lineage>
</organism>
<accession>A0ABW4AU83</accession>
<evidence type="ECO:0000256" key="1">
    <source>
        <dbReference type="ARBA" id="ARBA00006382"/>
    </source>
</evidence>
<feature type="domain" description="Glutamate/phenylalanine/leucine/valine/L-tryptophan dehydrogenase C-terminal" evidence="6">
    <location>
        <begin position="144"/>
        <end position="351"/>
    </location>
</feature>
<sequence length="358" mass="37737">MDRTQLTHEEVRIARGTRTGVAVAVAVHSTARGPAIGGVRIKPYPSWRDGVDDVLRLSEAMTMKCALAELDHGGGKTVAVLPPGGWDPRRRTDLITDIAEAIDGFDGRYRCGPDIGSTPDDMSLIHRLARGYAFCRPESEGGSGNSSAATARGVVAALRAGLRHRHGDDRVTGRRIGLIGFGHVGRLVAGDLVASGATVLVTDVDTGLAGPVERSGARWSTADLLTEELDVLVPAATGGLLTDRVARDCRAALIVGPANNQLADDTVDRVLHERGITWVPDVLASIGGIVHAVSREEAGLDDTATDARVDRIGERTAALLTYATDHRITPLAAARRMAGSTPVPRPPADRGPDGHRRA</sequence>
<gene>
    <name evidence="7" type="ORF">ACFQ5G_54760</name>
</gene>
<evidence type="ECO:0000313" key="8">
    <source>
        <dbReference type="Proteomes" id="UP001597183"/>
    </source>
</evidence>
<dbReference type="InterPro" id="IPR046346">
    <property type="entry name" value="Aminoacid_DH-like_N_sf"/>
</dbReference>
<dbReference type="EMBL" id="JBHTMK010000083">
    <property type="protein sequence ID" value="MFD1374452.1"/>
    <property type="molecule type" value="Genomic_DNA"/>
</dbReference>
<feature type="region of interest" description="Disordered" evidence="5">
    <location>
        <begin position="335"/>
        <end position="358"/>
    </location>
</feature>
<evidence type="ECO:0000256" key="3">
    <source>
        <dbReference type="ARBA" id="ARBA00023027"/>
    </source>
</evidence>
<name>A0ABW4AU83_9ACTN</name>
<comment type="similarity">
    <text evidence="1 4">Belongs to the Glu/Leu/Phe/Val dehydrogenases family.</text>
</comment>
<dbReference type="InterPro" id="IPR036291">
    <property type="entry name" value="NAD(P)-bd_dom_sf"/>
</dbReference>
<keyword evidence="8" id="KW-1185">Reference proteome</keyword>
<dbReference type="InterPro" id="IPR006095">
    <property type="entry name" value="Glu/Leu/Phe/Val/Trp_DH"/>
</dbReference>
<dbReference type="PRINTS" id="PR00082">
    <property type="entry name" value="GLFDHDRGNASE"/>
</dbReference>
<dbReference type="InterPro" id="IPR016211">
    <property type="entry name" value="Glu/Phe/Leu/Val/Trp_DH_bac/arc"/>
</dbReference>
<keyword evidence="2 4" id="KW-0560">Oxidoreductase</keyword>
<dbReference type="SUPFAM" id="SSF51735">
    <property type="entry name" value="NAD(P)-binding Rossmann-fold domains"/>
    <property type="match status" value="1"/>
</dbReference>
<dbReference type="SUPFAM" id="SSF53223">
    <property type="entry name" value="Aminoacid dehydrogenase-like, N-terminal domain"/>
    <property type="match status" value="1"/>
</dbReference>
<dbReference type="SMART" id="SM00839">
    <property type="entry name" value="ELFV_dehydrog"/>
    <property type="match status" value="1"/>
</dbReference>
<reference evidence="8" key="1">
    <citation type="journal article" date="2019" name="Int. J. Syst. Evol. Microbiol.">
        <title>The Global Catalogue of Microorganisms (GCM) 10K type strain sequencing project: providing services to taxonomists for standard genome sequencing and annotation.</title>
        <authorList>
            <consortium name="The Broad Institute Genomics Platform"/>
            <consortium name="The Broad Institute Genome Sequencing Center for Infectious Disease"/>
            <person name="Wu L."/>
            <person name="Ma J."/>
        </authorList>
    </citation>
    <scope>NUCLEOTIDE SEQUENCE [LARGE SCALE GENOMIC DNA]</scope>
    <source>
        <strain evidence="8">CCM 7526</strain>
    </source>
</reference>
<comment type="caution">
    <text evidence="7">The sequence shown here is derived from an EMBL/GenBank/DDBJ whole genome shotgun (WGS) entry which is preliminary data.</text>
</comment>
<evidence type="ECO:0000313" key="7">
    <source>
        <dbReference type="EMBL" id="MFD1374452.1"/>
    </source>
</evidence>
<dbReference type="PANTHER" id="PTHR42722">
    <property type="entry name" value="LEUCINE DEHYDROGENASE"/>
    <property type="match status" value="1"/>
</dbReference>
<dbReference type="RefSeq" id="WP_317794415.1">
    <property type="nucleotide sequence ID" value="NZ_AP028461.1"/>
</dbReference>
<dbReference type="PANTHER" id="PTHR42722:SF1">
    <property type="entry name" value="VALINE DEHYDROGENASE"/>
    <property type="match status" value="1"/>
</dbReference>
<proteinExistence type="inferred from homology"/>
<dbReference type="InterPro" id="IPR006096">
    <property type="entry name" value="Glu/Leu/Phe/Val/Trp_DH_C"/>
</dbReference>
<dbReference type="PIRSF" id="PIRSF000188">
    <property type="entry name" value="Phe_leu_dh"/>
    <property type="match status" value="1"/>
</dbReference>
<feature type="compositionally biased region" description="Basic and acidic residues" evidence="5">
    <location>
        <begin position="347"/>
        <end position="358"/>
    </location>
</feature>
<evidence type="ECO:0000256" key="4">
    <source>
        <dbReference type="RuleBase" id="RU004417"/>
    </source>
</evidence>
<dbReference type="Pfam" id="PF02812">
    <property type="entry name" value="ELFV_dehydrog_N"/>
    <property type="match status" value="1"/>
</dbReference>
<dbReference type="Proteomes" id="UP001597183">
    <property type="component" value="Unassembled WGS sequence"/>
</dbReference>
<protein>
    <submittedName>
        <fullName evidence="7">Glu/Leu/Phe/Val dehydrogenase dimerization domain-containing protein</fullName>
    </submittedName>
</protein>
<dbReference type="InterPro" id="IPR006097">
    <property type="entry name" value="Glu/Leu/Phe/Val/Trp_DH_dimer"/>
</dbReference>
<dbReference type="Pfam" id="PF00208">
    <property type="entry name" value="ELFV_dehydrog"/>
    <property type="match status" value="1"/>
</dbReference>
<evidence type="ECO:0000256" key="5">
    <source>
        <dbReference type="SAM" id="MobiDB-lite"/>
    </source>
</evidence>
<evidence type="ECO:0000259" key="6">
    <source>
        <dbReference type="SMART" id="SM00839"/>
    </source>
</evidence>
<dbReference type="Gene3D" id="3.40.50.720">
    <property type="entry name" value="NAD(P)-binding Rossmann-like Domain"/>
    <property type="match status" value="1"/>
</dbReference>
<keyword evidence="3" id="KW-0520">NAD</keyword>